<protein>
    <recommendedName>
        <fullName evidence="2">ASX DEUBAD domain-containing protein</fullName>
    </recommendedName>
</protein>
<feature type="compositionally biased region" description="Polar residues" evidence="1">
    <location>
        <begin position="55"/>
        <end position="64"/>
    </location>
</feature>
<sequence>MDGVQASQEQGTTATSPLPRTTALDHANTTSEGESTLSELDSSSDGAADSMAASTQKRWLTQPNSKIAKADLVAILRQEDAWESLPEEARQNLYNLLPPPTGGEPPHNIDVHPLQTQYKQHIEEGIRTWQNDLKDGREVKSWREQAMQVEEDRKEGKLDDFKAYQREADWGTDGEEENESDGKKKAVEKKEGESKDLKNGTNGKVADAAAVEDGDDAEGDEIEVKPKSYLTKGQKLAARKVVADSEEDTAPES</sequence>
<dbReference type="EMBL" id="JAXOVC010000002">
    <property type="protein sequence ID" value="KAK4506192.1"/>
    <property type="molecule type" value="Genomic_DNA"/>
</dbReference>
<name>A0ABR0EX30_ZASCE</name>
<feature type="compositionally biased region" description="Polar residues" evidence="1">
    <location>
        <begin position="1"/>
        <end position="19"/>
    </location>
</feature>
<feature type="region of interest" description="Disordered" evidence="1">
    <location>
        <begin position="148"/>
        <end position="253"/>
    </location>
</feature>
<evidence type="ECO:0000313" key="3">
    <source>
        <dbReference type="EMBL" id="KAK4506192.1"/>
    </source>
</evidence>
<feature type="compositionally biased region" description="Basic and acidic residues" evidence="1">
    <location>
        <begin position="180"/>
        <end position="198"/>
    </location>
</feature>
<dbReference type="Proteomes" id="UP001305779">
    <property type="component" value="Unassembled WGS sequence"/>
</dbReference>
<feature type="compositionally biased region" description="Acidic residues" evidence="1">
    <location>
        <begin position="210"/>
        <end position="221"/>
    </location>
</feature>
<organism evidence="3 4">
    <name type="scientific">Zasmidium cellare</name>
    <name type="common">Wine cellar mold</name>
    <name type="synonym">Racodium cellare</name>
    <dbReference type="NCBI Taxonomy" id="395010"/>
    <lineage>
        <taxon>Eukaryota</taxon>
        <taxon>Fungi</taxon>
        <taxon>Dikarya</taxon>
        <taxon>Ascomycota</taxon>
        <taxon>Pezizomycotina</taxon>
        <taxon>Dothideomycetes</taxon>
        <taxon>Dothideomycetidae</taxon>
        <taxon>Mycosphaerellales</taxon>
        <taxon>Mycosphaerellaceae</taxon>
        <taxon>Zasmidium</taxon>
    </lineage>
</organism>
<reference evidence="3 4" key="1">
    <citation type="journal article" date="2023" name="G3 (Bethesda)">
        <title>A chromosome-level genome assembly of Zasmidium syzygii isolated from banana leaves.</title>
        <authorList>
            <person name="van Westerhoven A.C."/>
            <person name="Mehrabi R."/>
            <person name="Talebi R."/>
            <person name="Steentjes M.B.F."/>
            <person name="Corcolon B."/>
            <person name="Chong P.A."/>
            <person name="Kema G.H.J."/>
            <person name="Seidl M.F."/>
        </authorList>
    </citation>
    <scope>NUCLEOTIDE SEQUENCE [LARGE SCALE GENOMIC DNA]</scope>
    <source>
        <strain evidence="3 4">P124</strain>
    </source>
</reference>
<feature type="compositionally biased region" description="Low complexity" evidence="1">
    <location>
        <begin position="29"/>
        <end position="54"/>
    </location>
</feature>
<gene>
    <name evidence="3" type="ORF">PRZ48_004157</name>
</gene>
<evidence type="ECO:0000313" key="4">
    <source>
        <dbReference type="Proteomes" id="UP001305779"/>
    </source>
</evidence>
<accession>A0ABR0EX30</accession>
<keyword evidence="4" id="KW-1185">Reference proteome</keyword>
<proteinExistence type="predicted"/>
<comment type="caution">
    <text evidence="3">The sequence shown here is derived from an EMBL/GenBank/DDBJ whole genome shotgun (WGS) entry which is preliminary data.</text>
</comment>
<feature type="compositionally biased region" description="Acidic residues" evidence="1">
    <location>
        <begin position="170"/>
        <end position="179"/>
    </location>
</feature>
<feature type="compositionally biased region" description="Basic and acidic residues" evidence="1">
    <location>
        <begin position="150"/>
        <end position="169"/>
    </location>
</feature>
<feature type="region of interest" description="Disordered" evidence="1">
    <location>
        <begin position="1"/>
        <end position="64"/>
    </location>
</feature>
<dbReference type="InterPro" id="IPR028020">
    <property type="entry name" value="ASX_DEUBAD_dom"/>
</dbReference>
<dbReference type="Pfam" id="PF13919">
    <property type="entry name" value="ASXH"/>
    <property type="match status" value="1"/>
</dbReference>
<evidence type="ECO:0000256" key="1">
    <source>
        <dbReference type="SAM" id="MobiDB-lite"/>
    </source>
</evidence>
<feature type="compositionally biased region" description="Acidic residues" evidence="1">
    <location>
        <begin position="244"/>
        <end position="253"/>
    </location>
</feature>
<feature type="domain" description="ASX DEUBAD" evidence="2">
    <location>
        <begin position="53"/>
        <end position="171"/>
    </location>
</feature>
<evidence type="ECO:0000259" key="2">
    <source>
        <dbReference type="Pfam" id="PF13919"/>
    </source>
</evidence>